<reference evidence="11" key="1">
    <citation type="journal article" date="2022" name="bioRxiv">
        <title>Sequencing and chromosome-scale assembly of the giantPleurodeles waltlgenome.</title>
        <authorList>
            <person name="Brown T."/>
            <person name="Elewa A."/>
            <person name="Iarovenko S."/>
            <person name="Subramanian E."/>
            <person name="Araus A.J."/>
            <person name="Petzold A."/>
            <person name="Susuki M."/>
            <person name="Suzuki K.-i.T."/>
            <person name="Hayashi T."/>
            <person name="Toyoda A."/>
            <person name="Oliveira C."/>
            <person name="Osipova E."/>
            <person name="Leigh N.D."/>
            <person name="Simon A."/>
            <person name="Yun M.H."/>
        </authorList>
    </citation>
    <scope>NUCLEOTIDE SEQUENCE</scope>
    <source>
        <strain evidence="11">20211129_DDA</strain>
        <tissue evidence="11">Liver</tissue>
    </source>
</reference>
<feature type="region of interest" description="Disordered" evidence="8">
    <location>
        <begin position="185"/>
        <end position="211"/>
    </location>
</feature>
<evidence type="ECO:0008006" key="13">
    <source>
        <dbReference type="Google" id="ProtNLM"/>
    </source>
</evidence>
<dbReference type="SUPFAM" id="SSF57667">
    <property type="entry name" value="beta-beta-alpha zinc fingers"/>
    <property type="match status" value="1"/>
</dbReference>
<feature type="domain" description="C2H2-type" evidence="10">
    <location>
        <begin position="399"/>
        <end position="421"/>
    </location>
</feature>
<keyword evidence="12" id="KW-1185">Reference proteome</keyword>
<feature type="compositionally biased region" description="Basic and acidic residues" evidence="8">
    <location>
        <begin position="185"/>
        <end position="196"/>
    </location>
</feature>
<evidence type="ECO:0000256" key="1">
    <source>
        <dbReference type="ARBA" id="ARBA00004123"/>
    </source>
</evidence>
<dbReference type="InterPro" id="IPR013087">
    <property type="entry name" value="Znf_C2H2_type"/>
</dbReference>
<dbReference type="Gene3D" id="3.30.710.10">
    <property type="entry name" value="Potassium Channel Kv1.1, Chain A"/>
    <property type="match status" value="1"/>
</dbReference>
<evidence type="ECO:0000259" key="9">
    <source>
        <dbReference type="PROSITE" id="PS50097"/>
    </source>
</evidence>
<dbReference type="PROSITE" id="PS50097">
    <property type="entry name" value="BTB"/>
    <property type="match status" value="1"/>
</dbReference>
<dbReference type="Gene3D" id="3.30.160.60">
    <property type="entry name" value="Classic Zinc Finger"/>
    <property type="match status" value="1"/>
</dbReference>
<dbReference type="Pfam" id="PF00651">
    <property type="entry name" value="BTB"/>
    <property type="match status" value="1"/>
</dbReference>
<comment type="caution">
    <text evidence="11">The sequence shown here is derived from an EMBL/GenBank/DDBJ whole genome shotgun (WGS) entry which is preliminary data.</text>
</comment>
<evidence type="ECO:0000259" key="10">
    <source>
        <dbReference type="PROSITE" id="PS50157"/>
    </source>
</evidence>
<feature type="compositionally biased region" description="Polar residues" evidence="8">
    <location>
        <begin position="199"/>
        <end position="211"/>
    </location>
</feature>
<evidence type="ECO:0000256" key="7">
    <source>
        <dbReference type="PROSITE-ProRule" id="PRU00042"/>
    </source>
</evidence>
<dbReference type="GO" id="GO:0000981">
    <property type="term" value="F:DNA-binding transcription factor activity, RNA polymerase II-specific"/>
    <property type="evidence" value="ECO:0007669"/>
    <property type="project" value="TreeGrafter"/>
</dbReference>
<feature type="region of interest" description="Disordered" evidence="8">
    <location>
        <begin position="21"/>
        <end position="40"/>
    </location>
</feature>
<evidence type="ECO:0000313" key="12">
    <source>
        <dbReference type="Proteomes" id="UP001066276"/>
    </source>
</evidence>
<evidence type="ECO:0000256" key="5">
    <source>
        <dbReference type="ARBA" id="ARBA00022833"/>
    </source>
</evidence>
<dbReference type="Proteomes" id="UP001066276">
    <property type="component" value="Chromosome 9"/>
</dbReference>
<dbReference type="EMBL" id="JANPWB010000013">
    <property type="protein sequence ID" value="KAJ1107892.1"/>
    <property type="molecule type" value="Genomic_DNA"/>
</dbReference>
<keyword evidence="2" id="KW-0479">Metal-binding</keyword>
<dbReference type="GO" id="GO:0008270">
    <property type="term" value="F:zinc ion binding"/>
    <property type="evidence" value="ECO:0007669"/>
    <property type="project" value="UniProtKB-KW"/>
</dbReference>
<dbReference type="InterPro" id="IPR036236">
    <property type="entry name" value="Znf_C2H2_sf"/>
</dbReference>
<dbReference type="AlphaFoldDB" id="A0AAV7MW99"/>
<keyword evidence="3" id="KW-0677">Repeat</keyword>
<dbReference type="GO" id="GO:0005634">
    <property type="term" value="C:nucleus"/>
    <property type="evidence" value="ECO:0007669"/>
    <property type="project" value="UniProtKB-SubCell"/>
</dbReference>
<sequence>MTTARATPAARLKAARDVVGREPVGAGPGAAAGDQQGRAQPRITHKMDTANHCIVLLQQLNMQREFGFLCDCTVAIGDVYFKAHRAVLAAFSNYFKMIFIHQTSECIKIQPTDIQPDIFSYLLHIMYTGKAPKQTVDHVRLEEGIRFLHAKILYHAATERNPILSTDAIHSSNLYGIQISTAQKTQKENIDVKEKPPSANGNRSASQSDHPQLQLSLAIGLEGVNSEQQSSHLLNQASATVQPVEELPKTTVPIKQEKCEPECKSPCDPPASSEMESPSIPRTSLQMHLCNYCGEHFESRGGLREHVYAHVSGALPFGVPATILESNDIGQVNALIENSENNENPKLGSIQMKALEQHSDLTNCSNLEPLQLNQLSLMSKETEPVELNCNFSFSRKRKHSCTVCGHKFLRKSQLLEHVYTHKEVLVHLGIGQF</sequence>
<keyword evidence="5" id="KW-0862">Zinc</keyword>
<dbReference type="InterPro" id="IPR011333">
    <property type="entry name" value="SKP1/BTB/POZ_sf"/>
</dbReference>
<dbReference type="SMART" id="SM00355">
    <property type="entry name" value="ZnF_C2H2"/>
    <property type="match status" value="2"/>
</dbReference>
<organism evidence="11 12">
    <name type="scientific">Pleurodeles waltl</name>
    <name type="common">Iberian ribbed newt</name>
    <dbReference type="NCBI Taxonomy" id="8319"/>
    <lineage>
        <taxon>Eukaryota</taxon>
        <taxon>Metazoa</taxon>
        <taxon>Chordata</taxon>
        <taxon>Craniata</taxon>
        <taxon>Vertebrata</taxon>
        <taxon>Euteleostomi</taxon>
        <taxon>Amphibia</taxon>
        <taxon>Batrachia</taxon>
        <taxon>Caudata</taxon>
        <taxon>Salamandroidea</taxon>
        <taxon>Salamandridae</taxon>
        <taxon>Pleurodelinae</taxon>
        <taxon>Pleurodeles</taxon>
    </lineage>
</organism>
<evidence type="ECO:0000256" key="6">
    <source>
        <dbReference type="ARBA" id="ARBA00023242"/>
    </source>
</evidence>
<proteinExistence type="predicted"/>
<dbReference type="PANTHER" id="PTHR24394">
    <property type="entry name" value="ZINC FINGER PROTEIN"/>
    <property type="match status" value="1"/>
</dbReference>
<comment type="subcellular location">
    <subcellularLocation>
        <location evidence="1">Nucleus</location>
    </subcellularLocation>
</comment>
<dbReference type="PROSITE" id="PS00028">
    <property type="entry name" value="ZINC_FINGER_C2H2_1"/>
    <property type="match status" value="2"/>
</dbReference>
<accession>A0AAV7MW99</accession>
<evidence type="ECO:0000256" key="3">
    <source>
        <dbReference type="ARBA" id="ARBA00022737"/>
    </source>
</evidence>
<name>A0AAV7MW99_PLEWA</name>
<evidence type="ECO:0000256" key="4">
    <source>
        <dbReference type="ARBA" id="ARBA00022771"/>
    </source>
</evidence>
<evidence type="ECO:0000256" key="8">
    <source>
        <dbReference type="SAM" id="MobiDB-lite"/>
    </source>
</evidence>
<dbReference type="SUPFAM" id="SSF54695">
    <property type="entry name" value="POZ domain"/>
    <property type="match status" value="1"/>
</dbReference>
<evidence type="ECO:0000313" key="11">
    <source>
        <dbReference type="EMBL" id="KAJ1107892.1"/>
    </source>
</evidence>
<dbReference type="PANTHER" id="PTHR24394:SF51">
    <property type="entry name" value="ZINC FINGER AND BTB DOMAIN-CONTAINING 25"/>
    <property type="match status" value="1"/>
</dbReference>
<gene>
    <name evidence="11" type="ORF">NDU88_005279</name>
</gene>
<dbReference type="InterPro" id="IPR000210">
    <property type="entry name" value="BTB/POZ_dom"/>
</dbReference>
<feature type="region of interest" description="Disordered" evidence="8">
    <location>
        <begin position="260"/>
        <end position="279"/>
    </location>
</feature>
<keyword evidence="4 7" id="KW-0863">Zinc-finger</keyword>
<protein>
    <recommendedName>
        <fullName evidence="13">Zinc finger and BTB domain-containing protein 25</fullName>
    </recommendedName>
</protein>
<keyword evidence="6" id="KW-0539">Nucleus</keyword>
<dbReference type="SMART" id="SM00225">
    <property type="entry name" value="BTB"/>
    <property type="match status" value="1"/>
</dbReference>
<feature type="domain" description="BTB" evidence="9">
    <location>
        <begin position="70"/>
        <end position="135"/>
    </location>
</feature>
<dbReference type="PROSITE" id="PS50157">
    <property type="entry name" value="ZINC_FINGER_C2H2_2"/>
    <property type="match status" value="2"/>
</dbReference>
<feature type="domain" description="C2H2-type" evidence="10">
    <location>
        <begin position="288"/>
        <end position="310"/>
    </location>
</feature>
<evidence type="ECO:0000256" key="2">
    <source>
        <dbReference type="ARBA" id="ARBA00022723"/>
    </source>
</evidence>